<protein>
    <submittedName>
        <fullName evidence="4">NUDIX hydrolase</fullName>
    </submittedName>
</protein>
<comment type="similarity">
    <text evidence="1">Belongs to the Nudix hydrolase family.</text>
</comment>
<proteinExistence type="inferred from homology"/>
<dbReference type="PROSITE" id="PS51462">
    <property type="entry name" value="NUDIX"/>
    <property type="match status" value="1"/>
</dbReference>
<dbReference type="RefSeq" id="WP_070395327.1">
    <property type="nucleotide sequence ID" value="NZ_CP017599.1"/>
</dbReference>
<dbReference type="AlphaFoldDB" id="A0A1D8TZD8"/>
<evidence type="ECO:0000256" key="2">
    <source>
        <dbReference type="ARBA" id="ARBA00022801"/>
    </source>
</evidence>
<dbReference type="SUPFAM" id="SSF55811">
    <property type="entry name" value="Nudix"/>
    <property type="match status" value="1"/>
</dbReference>
<dbReference type="Proteomes" id="UP000177870">
    <property type="component" value="Chromosome"/>
</dbReference>
<dbReference type="OrthoDB" id="9787476at2"/>
<gene>
    <name evidence="4" type="ORF">BJP34_28940</name>
</gene>
<dbReference type="InterPro" id="IPR015797">
    <property type="entry name" value="NUDIX_hydrolase-like_dom_sf"/>
</dbReference>
<keyword evidence="2 4" id="KW-0378">Hydrolase</keyword>
<dbReference type="InterPro" id="IPR020476">
    <property type="entry name" value="Nudix_hydrolase"/>
</dbReference>
<dbReference type="PRINTS" id="PR00502">
    <property type="entry name" value="NUDIXFAMILY"/>
</dbReference>
<evidence type="ECO:0000313" key="4">
    <source>
        <dbReference type="EMBL" id="AOX02933.1"/>
    </source>
</evidence>
<dbReference type="GO" id="GO:0016787">
    <property type="term" value="F:hydrolase activity"/>
    <property type="evidence" value="ECO:0007669"/>
    <property type="project" value="UniProtKB-KW"/>
</dbReference>
<dbReference type="InterPro" id="IPR000086">
    <property type="entry name" value="NUDIX_hydrolase_dom"/>
</dbReference>
<dbReference type="CDD" id="cd18873">
    <property type="entry name" value="NUDIX_NadM_like"/>
    <property type="match status" value="1"/>
</dbReference>
<accession>A0A1D8TZD8</accession>
<evidence type="ECO:0000256" key="1">
    <source>
        <dbReference type="ARBA" id="ARBA00005582"/>
    </source>
</evidence>
<dbReference type="EMBL" id="CP017599">
    <property type="protein sequence ID" value="AOX02933.1"/>
    <property type="molecule type" value="Genomic_DNA"/>
</dbReference>
<evidence type="ECO:0000313" key="5">
    <source>
        <dbReference type="Proteomes" id="UP000177870"/>
    </source>
</evidence>
<name>A0A1D8TZD8_9CYAN</name>
<reference evidence="5" key="1">
    <citation type="submission" date="2016-10" db="EMBL/GenBank/DDBJ databases">
        <title>Comparative genomics uncovers the prolific and rare metabolic potential of the cyanobacterial genus Moorea.</title>
        <authorList>
            <person name="Leao T."/>
            <person name="Castelao G."/>
            <person name="Korobeynikov A."/>
            <person name="Monroe E.A."/>
            <person name="Podell S."/>
            <person name="Glukhov E."/>
            <person name="Allen E."/>
            <person name="Gerwick W.H."/>
            <person name="Gerwick L."/>
        </authorList>
    </citation>
    <scope>NUCLEOTIDE SEQUENCE [LARGE SCALE GENOMIC DNA]</scope>
    <source>
        <strain evidence="5">PAL-8-15-08-1</strain>
    </source>
</reference>
<dbReference type="STRING" id="1458985.BJP34_28940"/>
<dbReference type="PANTHER" id="PTHR43736:SF1">
    <property type="entry name" value="DIHYDRONEOPTERIN TRIPHOSPHATE DIPHOSPHATASE"/>
    <property type="match status" value="1"/>
</dbReference>
<feature type="domain" description="Nudix hydrolase" evidence="3">
    <location>
        <begin position="6"/>
        <end position="136"/>
    </location>
</feature>
<dbReference type="Gene3D" id="3.90.79.10">
    <property type="entry name" value="Nucleoside Triphosphate Pyrophosphohydrolase"/>
    <property type="match status" value="1"/>
</dbReference>
<evidence type="ECO:0000259" key="3">
    <source>
        <dbReference type="PROSITE" id="PS51462"/>
    </source>
</evidence>
<dbReference type="Pfam" id="PF00293">
    <property type="entry name" value="NUDIX"/>
    <property type="match status" value="1"/>
</dbReference>
<organism evidence="4 5">
    <name type="scientific">Moorena producens PAL-8-15-08-1</name>
    <dbReference type="NCBI Taxonomy" id="1458985"/>
    <lineage>
        <taxon>Bacteria</taxon>
        <taxon>Bacillati</taxon>
        <taxon>Cyanobacteriota</taxon>
        <taxon>Cyanophyceae</taxon>
        <taxon>Coleofasciculales</taxon>
        <taxon>Coleofasciculaceae</taxon>
        <taxon>Moorena</taxon>
    </lineage>
</organism>
<dbReference type="PANTHER" id="PTHR43736">
    <property type="entry name" value="ADP-RIBOSE PYROPHOSPHATASE"/>
    <property type="match status" value="1"/>
</dbReference>
<sequence length="151" mass="17172">MTSTQYRNPAPTVDIIIELIDRPHRPIILIERENPPLGWAIPGGFVDYGESVETAAVREAKEEISLEVELIEQFQVYSDPSRDARKHTISIVFLATATGVPKAADDAKNLGIFNPWEVPSNLCFDHNKILQDYWNYRHYGIRPRLSADVIQ</sequence>
<dbReference type="KEGG" id="mpro:BJP34_28940"/>